<feature type="region of interest" description="Disordered" evidence="1">
    <location>
        <begin position="237"/>
        <end position="348"/>
    </location>
</feature>
<protein>
    <submittedName>
        <fullName evidence="2">Uncharacterized protein</fullName>
    </submittedName>
</protein>
<feature type="region of interest" description="Disordered" evidence="1">
    <location>
        <begin position="53"/>
        <end position="144"/>
    </location>
</feature>
<feature type="compositionally biased region" description="Pro residues" evidence="1">
    <location>
        <begin position="63"/>
        <end position="72"/>
    </location>
</feature>
<evidence type="ECO:0000313" key="2">
    <source>
        <dbReference type="EMBL" id="TGO10894.1"/>
    </source>
</evidence>
<feature type="region of interest" description="Disordered" evidence="1">
    <location>
        <begin position="417"/>
        <end position="447"/>
    </location>
</feature>
<reference evidence="2 3" key="1">
    <citation type="submission" date="2017-12" db="EMBL/GenBank/DDBJ databases">
        <title>Comparative genomics of Botrytis spp.</title>
        <authorList>
            <person name="Valero-Jimenez C.A."/>
            <person name="Tapia P."/>
            <person name="Veloso J."/>
            <person name="Silva-Moreno E."/>
            <person name="Staats M."/>
            <person name="Valdes J.H."/>
            <person name="Van Kan J.A.L."/>
        </authorList>
    </citation>
    <scope>NUCLEOTIDE SEQUENCE [LARGE SCALE GENOMIC DNA]</scope>
    <source>
        <strain evidence="2 3">Bt9001</strain>
    </source>
</reference>
<evidence type="ECO:0000256" key="1">
    <source>
        <dbReference type="SAM" id="MobiDB-lite"/>
    </source>
</evidence>
<organism evidence="2 3">
    <name type="scientific">Botrytis tulipae</name>
    <dbReference type="NCBI Taxonomy" id="87230"/>
    <lineage>
        <taxon>Eukaryota</taxon>
        <taxon>Fungi</taxon>
        <taxon>Dikarya</taxon>
        <taxon>Ascomycota</taxon>
        <taxon>Pezizomycotina</taxon>
        <taxon>Leotiomycetes</taxon>
        <taxon>Helotiales</taxon>
        <taxon>Sclerotiniaceae</taxon>
        <taxon>Botrytis</taxon>
    </lineage>
</organism>
<feature type="compositionally biased region" description="Polar residues" evidence="1">
    <location>
        <begin position="266"/>
        <end position="276"/>
    </location>
</feature>
<feature type="compositionally biased region" description="Polar residues" evidence="1">
    <location>
        <begin position="73"/>
        <end position="86"/>
    </location>
</feature>
<dbReference type="Proteomes" id="UP000297777">
    <property type="component" value="Unassembled WGS sequence"/>
</dbReference>
<dbReference type="EMBL" id="PQXH01000122">
    <property type="protein sequence ID" value="TGO10894.1"/>
    <property type="molecule type" value="Genomic_DNA"/>
</dbReference>
<feature type="compositionally biased region" description="Low complexity" evidence="1">
    <location>
        <begin position="87"/>
        <end position="102"/>
    </location>
</feature>
<sequence length="468" mass="52729">MNPLWLQIRTLPCTNSKNFSHIFRYLSNFNFNSPMPSAFHTFKLVPAMAQNASSRQSLSSAPHPAPILPPSTPANSRPSPNISTPASTQPQNQTPTMTTPSSEARMHPPSIPRSLMTPARELRESSVASSIGGGSATRKPRQNLDERDQIQALKACIAQKHNFKEGTKSQFWNGVNAQFHESTNKVLAQMSATVARLVEARRRQVCDWENGVIPDKPGGELNTLLDEWIEFLKVEDSDAEAERQRQVDARRRVEESRKEARKQVIAQESSMQSQSPGVRIVAGPAPPQPIPDMGQNQPQHPHPPPPGQEMVYQSAPNGEFGDANGFRPHKRRRTTNNEHHLPPQVHPEPMVPYAPEYRLAAPHPPSPPRRVVVEGQLSKEDWRDIMGNDSRLRALESKVDKIEFIVSQNNKLLLQLLANKSEDKDKERERDKRNDSEDHDRVPVHLDAEFERDYLTGRYSKTPLPIND</sequence>
<name>A0A4Z1EEN9_9HELO</name>
<proteinExistence type="predicted"/>
<evidence type="ECO:0000313" key="3">
    <source>
        <dbReference type="Proteomes" id="UP000297777"/>
    </source>
</evidence>
<gene>
    <name evidence="2" type="ORF">BTUL_0122g00040</name>
</gene>
<feature type="compositionally biased region" description="Basic and acidic residues" evidence="1">
    <location>
        <begin position="420"/>
        <end position="447"/>
    </location>
</feature>
<dbReference type="AlphaFoldDB" id="A0A4Z1EEN9"/>
<dbReference type="OrthoDB" id="3594112at2759"/>
<comment type="caution">
    <text evidence="2">The sequence shown here is derived from an EMBL/GenBank/DDBJ whole genome shotgun (WGS) entry which is preliminary data.</text>
</comment>
<keyword evidence="3" id="KW-1185">Reference proteome</keyword>
<accession>A0A4Z1EEN9</accession>
<feature type="compositionally biased region" description="Basic and acidic residues" evidence="1">
    <location>
        <begin position="237"/>
        <end position="262"/>
    </location>
</feature>